<evidence type="ECO:0000256" key="2">
    <source>
        <dbReference type="ARBA" id="ARBA00009190"/>
    </source>
</evidence>
<dbReference type="PROSITE" id="PS01214">
    <property type="entry name" value="UPF0016"/>
    <property type="match status" value="1"/>
</dbReference>
<keyword evidence="3 6" id="KW-0812">Transmembrane</keyword>
<dbReference type="PANTHER" id="PTHR12608">
    <property type="entry name" value="TRANSMEMBRANE PROTEIN HTP-1 RELATED"/>
    <property type="match status" value="1"/>
</dbReference>
<proteinExistence type="inferred from homology"/>
<feature type="transmembrane region" description="Helical" evidence="6">
    <location>
        <begin position="128"/>
        <end position="151"/>
    </location>
</feature>
<evidence type="ECO:0000256" key="5">
    <source>
        <dbReference type="ARBA" id="ARBA00023136"/>
    </source>
</evidence>
<evidence type="ECO:0000256" key="3">
    <source>
        <dbReference type="ARBA" id="ARBA00022692"/>
    </source>
</evidence>
<dbReference type="GO" id="GO:0005384">
    <property type="term" value="F:manganese ion transmembrane transporter activity"/>
    <property type="evidence" value="ECO:0007669"/>
    <property type="project" value="TreeGrafter"/>
</dbReference>
<evidence type="ECO:0000256" key="6">
    <source>
        <dbReference type="RuleBase" id="RU365102"/>
    </source>
</evidence>
<keyword evidence="7" id="KW-0175">Coiled coil</keyword>
<dbReference type="GO" id="GO:0015085">
    <property type="term" value="F:calcium ion transmembrane transporter activity"/>
    <property type="evidence" value="ECO:0007669"/>
    <property type="project" value="TreeGrafter"/>
</dbReference>
<name>A0A2P6TDQ0_CHLSO</name>
<dbReference type="EMBL" id="LHPG02000022">
    <property type="protein sequence ID" value="PRW20776.1"/>
    <property type="molecule type" value="Genomic_DNA"/>
</dbReference>
<comment type="caution">
    <text evidence="8">The sequence shown here is derived from an EMBL/GenBank/DDBJ whole genome shotgun (WGS) entry which is preliminary data.</text>
</comment>
<feature type="coiled-coil region" evidence="7">
    <location>
        <begin position="227"/>
        <end position="254"/>
    </location>
</feature>
<keyword evidence="9" id="KW-1185">Reference proteome</keyword>
<evidence type="ECO:0000313" key="8">
    <source>
        <dbReference type="EMBL" id="PRW20776.1"/>
    </source>
</evidence>
<keyword evidence="5 6" id="KW-0472">Membrane</keyword>
<gene>
    <name evidence="8" type="ORF">C2E21_8734</name>
</gene>
<feature type="transmembrane region" description="Helical" evidence="6">
    <location>
        <begin position="299"/>
        <end position="321"/>
    </location>
</feature>
<dbReference type="GO" id="GO:0032472">
    <property type="term" value="P:Golgi calcium ion transport"/>
    <property type="evidence" value="ECO:0007669"/>
    <property type="project" value="TreeGrafter"/>
</dbReference>
<dbReference type="GO" id="GO:0005794">
    <property type="term" value="C:Golgi apparatus"/>
    <property type="evidence" value="ECO:0007669"/>
    <property type="project" value="TreeGrafter"/>
</dbReference>
<dbReference type="GO" id="GO:0009507">
    <property type="term" value="C:chloroplast"/>
    <property type="evidence" value="ECO:0007669"/>
    <property type="project" value="TreeGrafter"/>
</dbReference>
<keyword evidence="4 6" id="KW-1133">Transmembrane helix</keyword>
<feature type="transmembrane region" description="Helical" evidence="6">
    <location>
        <begin position="330"/>
        <end position="349"/>
    </location>
</feature>
<dbReference type="Proteomes" id="UP000239899">
    <property type="component" value="Unassembled WGS sequence"/>
</dbReference>
<organism evidence="8 9">
    <name type="scientific">Chlorella sorokiniana</name>
    <name type="common">Freshwater green alga</name>
    <dbReference type="NCBI Taxonomy" id="3076"/>
    <lineage>
        <taxon>Eukaryota</taxon>
        <taxon>Viridiplantae</taxon>
        <taxon>Chlorophyta</taxon>
        <taxon>core chlorophytes</taxon>
        <taxon>Trebouxiophyceae</taxon>
        <taxon>Chlorellales</taxon>
        <taxon>Chlorellaceae</taxon>
        <taxon>Chlorella clade</taxon>
        <taxon>Chlorella</taxon>
    </lineage>
</organism>
<accession>A0A2P6TDQ0</accession>
<evidence type="ECO:0000256" key="7">
    <source>
        <dbReference type="SAM" id="Coils"/>
    </source>
</evidence>
<comment type="subcellular location">
    <subcellularLocation>
        <location evidence="1 6">Membrane</location>
        <topology evidence="1 6">Multi-pass membrane protein</topology>
    </subcellularLocation>
</comment>
<reference evidence="8 9" key="1">
    <citation type="journal article" date="2018" name="Plant J.">
        <title>Genome sequences of Chlorella sorokiniana UTEX 1602 and Micractinium conductrix SAG 241.80: implications to maltose excretion by a green alga.</title>
        <authorList>
            <person name="Arriola M.B."/>
            <person name="Velmurugan N."/>
            <person name="Zhang Y."/>
            <person name="Plunkett M.H."/>
            <person name="Hondzo H."/>
            <person name="Barney B.M."/>
        </authorList>
    </citation>
    <scope>NUCLEOTIDE SEQUENCE [LARGE SCALE GENOMIC DNA]</scope>
    <source>
        <strain evidence="9">UTEX 1602</strain>
    </source>
</reference>
<dbReference type="GO" id="GO:0016020">
    <property type="term" value="C:membrane"/>
    <property type="evidence" value="ECO:0007669"/>
    <property type="project" value="UniProtKB-SubCell"/>
</dbReference>
<evidence type="ECO:0000313" key="9">
    <source>
        <dbReference type="Proteomes" id="UP000239899"/>
    </source>
</evidence>
<sequence length="350" mass="35544">MAVLCAPFTAAARPCARAAPAGPSQCSLRLVQRPRLPGCGSAAAPAAAGLAVAAAAVQRQRLRQCGLRVRADAAAAAGGEPAREHKHSAPKSSSVPLLLGGLALAAALGAGGYWVATHEAAAPALAAIKHHLASSVLAKSGFFAAFSLIFLSELGDKTFFIAALLAMRCGKWISFIGSTAALAAMTIISVGIGFAVKRVPTVVESSEVLGQWAGAALLLYFGLRTLKDAWDKTEEAADDELADAEEEVEAAEQGGKIHGRQSPGQVLLEVASLIFVAEWGDRSMLATIALGAAQSPLGVAGGAIAAHALATLVAVVGGAMLSRHISERTVGFLGGGLFLLFAAATVFGFF</sequence>
<comment type="similarity">
    <text evidence="2 6">Belongs to the GDT1 family.</text>
</comment>
<protein>
    <recommendedName>
        <fullName evidence="6">GDT1 family protein</fullName>
    </recommendedName>
</protein>
<evidence type="ECO:0000256" key="4">
    <source>
        <dbReference type="ARBA" id="ARBA00022989"/>
    </source>
</evidence>
<feature type="transmembrane region" description="Helical" evidence="6">
    <location>
        <begin position="172"/>
        <end position="196"/>
    </location>
</feature>
<dbReference type="GO" id="GO:0032468">
    <property type="term" value="P:Golgi calcium ion homeostasis"/>
    <property type="evidence" value="ECO:0007669"/>
    <property type="project" value="TreeGrafter"/>
</dbReference>
<dbReference type="Pfam" id="PF01169">
    <property type="entry name" value="GDT1"/>
    <property type="match status" value="2"/>
</dbReference>
<feature type="transmembrane region" description="Helical" evidence="6">
    <location>
        <begin position="95"/>
        <end position="116"/>
    </location>
</feature>
<dbReference type="InterPro" id="IPR001727">
    <property type="entry name" value="GDT1-like"/>
</dbReference>
<dbReference type="OrthoDB" id="442680at2759"/>
<dbReference type="PANTHER" id="PTHR12608:SF7">
    <property type="entry name" value="PROTEIN PAM71-HOMOLOG, CHLOROPLASTIC"/>
    <property type="match status" value="1"/>
</dbReference>
<evidence type="ECO:0000256" key="1">
    <source>
        <dbReference type="ARBA" id="ARBA00004141"/>
    </source>
</evidence>
<dbReference type="InterPro" id="IPR049555">
    <property type="entry name" value="GDT1-like_CS"/>
</dbReference>
<dbReference type="AlphaFoldDB" id="A0A2P6TDQ0"/>